<accession>A0A844GS49</accession>
<dbReference type="AlphaFoldDB" id="A0A844GS49"/>
<comment type="caution">
    <text evidence="1">The sequence shown here is derived from an EMBL/GenBank/DDBJ whole genome shotgun (WGS) entry which is preliminary data.</text>
</comment>
<proteinExistence type="predicted"/>
<gene>
    <name evidence="1" type="ORF">GGC33_02980</name>
</gene>
<organism evidence="1 2">
    <name type="scientific">Cyanobacterium aponinum 0216</name>
    <dbReference type="NCBI Taxonomy" id="2676140"/>
    <lineage>
        <taxon>Bacteria</taxon>
        <taxon>Bacillati</taxon>
        <taxon>Cyanobacteriota</taxon>
        <taxon>Cyanophyceae</taxon>
        <taxon>Oscillatoriophycideae</taxon>
        <taxon>Chroococcales</taxon>
        <taxon>Geminocystaceae</taxon>
        <taxon>Cyanobacterium</taxon>
    </lineage>
</organism>
<protein>
    <submittedName>
        <fullName evidence="1">Uncharacterized protein</fullName>
    </submittedName>
</protein>
<dbReference type="EMBL" id="WMIA01000002">
    <property type="protein sequence ID" value="MTF37891.1"/>
    <property type="molecule type" value="Genomic_DNA"/>
</dbReference>
<evidence type="ECO:0000313" key="1">
    <source>
        <dbReference type="EMBL" id="MTF37891.1"/>
    </source>
</evidence>
<sequence>MFNNIFAIGKKKKNDSQVSQNTNDSIQENEELKPVKSKGLSIQKQREEQIKRKKIIIKYFGKSLLNLQLETGIWTPVYIVDLYEVDFSQNQEDYAPLIDNALNECFEIHKQKLRQKIYRESFNLQPGELLIVAKEIEGEIFLSCKKFPYNIEKLIELLNCGFFTSHTHQLFFLRYFVPPTPDDLYKFDRISVPSKFELVIRKIIHYCDRTFSTDNLPYKKWENLINNLHVLGMIIKFPDREETVTIDALFTEDYSNIGYHRLKVEEVVKDTIDKNPIVIPLFILLLAFFCSDKHDSKIFSYHYLFSPTGITKKKSMERGQLSFFKLFNELLDESLLPNQFRKCMSTIYYEAFILHQYEIEDLLFKYREKYKQKAK</sequence>
<dbReference type="Proteomes" id="UP000437131">
    <property type="component" value="Unassembled WGS sequence"/>
</dbReference>
<name>A0A844GS49_9CHRO</name>
<evidence type="ECO:0000313" key="2">
    <source>
        <dbReference type="Proteomes" id="UP000437131"/>
    </source>
</evidence>
<reference evidence="1 2" key="1">
    <citation type="submission" date="2019-11" db="EMBL/GenBank/DDBJ databases">
        <title>Isolation of a new High Light Tolerant Cyanobacteria.</title>
        <authorList>
            <person name="Dobson Z."/>
            <person name="Vaughn N."/>
            <person name="Vaughn M."/>
            <person name="Fromme P."/>
            <person name="Mazor Y."/>
        </authorList>
    </citation>
    <scope>NUCLEOTIDE SEQUENCE [LARGE SCALE GENOMIC DNA]</scope>
    <source>
        <strain evidence="1 2">0216</strain>
    </source>
</reference>
<dbReference type="RefSeq" id="WP_155082756.1">
    <property type="nucleotide sequence ID" value="NZ_WMIA01000002.1"/>
</dbReference>